<evidence type="ECO:0000256" key="4">
    <source>
        <dbReference type="ARBA" id="ARBA00023136"/>
    </source>
</evidence>
<feature type="transmembrane region" description="Helical" evidence="5">
    <location>
        <begin position="7"/>
        <end position="28"/>
    </location>
</feature>
<dbReference type="Pfam" id="PF04932">
    <property type="entry name" value="Wzy_C"/>
    <property type="match status" value="1"/>
</dbReference>
<evidence type="ECO:0000313" key="7">
    <source>
        <dbReference type="EMBL" id="MBD0823363.1"/>
    </source>
</evidence>
<keyword evidence="3 5" id="KW-1133">Transmembrane helix</keyword>
<protein>
    <submittedName>
        <fullName evidence="7">O-antigen ligase family protein</fullName>
    </submittedName>
</protein>
<evidence type="ECO:0000256" key="1">
    <source>
        <dbReference type="ARBA" id="ARBA00004141"/>
    </source>
</evidence>
<organism evidence="7 8">
    <name type="scientific">Aestuariibaculum marinum</name>
    <dbReference type="NCBI Taxonomy" id="2683592"/>
    <lineage>
        <taxon>Bacteria</taxon>
        <taxon>Pseudomonadati</taxon>
        <taxon>Bacteroidota</taxon>
        <taxon>Flavobacteriia</taxon>
        <taxon>Flavobacteriales</taxon>
        <taxon>Flavobacteriaceae</taxon>
    </lineage>
</organism>
<dbReference type="GO" id="GO:0016874">
    <property type="term" value="F:ligase activity"/>
    <property type="evidence" value="ECO:0007669"/>
    <property type="project" value="UniProtKB-KW"/>
</dbReference>
<feature type="transmembrane region" description="Helical" evidence="5">
    <location>
        <begin position="163"/>
        <end position="188"/>
    </location>
</feature>
<evidence type="ECO:0000256" key="3">
    <source>
        <dbReference type="ARBA" id="ARBA00022989"/>
    </source>
</evidence>
<feature type="transmembrane region" description="Helical" evidence="5">
    <location>
        <begin position="124"/>
        <end position="143"/>
    </location>
</feature>
<evidence type="ECO:0000259" key="6">
    <source>
        <dbReference type="Pfam" id="PF04932"/>
    </source>
</evidence>
<name>A0A8J6UAK8_9FLAO</name>
<keyword evidence="8" id="KW-1185">Reference proteome</keyword>
<feature type="transmembrane region" description="Helical" evidence="5">
    <location>
        <begin position="195"/>
        <end position="212"/>
    </location>
</feature>
<feature type="transmembrane region" description="Helical" evidence="5">
    <location>
        <begin position="60"/>
        <end position="78"/>
    </location>
</feature>
<reference evidence="7 8" key="1">
    <citation type="journal article" date="2018" name="J. Microbiol.">
        <title>Aestuariibaculum marinum sp. nov., a marine bacterium isolated from seawater in South Korea.</title>
        <authorList>
            <person name="Choi J."/>
            <person name="Lee D."/>
            <person name="Jang J.H."/>
            <person name="Cha S."/>
            <person name="Seo T."/>
        </authorList>
    </citation>
    <scope>NUCLEOTIDE SEQUENCE [LARGE SCALE GENOMIC DNA]</scope>
    <source>
        <strain evidence="7 8">IP7</strain>
    </source>
</reference>
<comment type="subcellular location">
    <subcellularLocation>
        <location evidence="1">Membrane</location>
        <topology evidence="1">Multi-pass membrane protein</topology>
    </subcellularLocation>
</comment>
<keyword evidence="4 5" id="KW-0472">Membrane</keyword>
<evidence type="ECO:0000313" key="8">
    <source>
        <dbReference type="Proteomes" id="UP000621516"/>
    </source>
</evidence>
<dbReference type="RefSeq" id="WP_188222674.1">
    <property type="nucleotide sequence ID" value="NZ_JACVXD010000002.1"/>
</dbReference>
<feature type="transmembrane region" description="Helical" evidence="5">
    <location>
        <begin position="218"/>
        <end position="234"/>
    </location>
</feature>
<dbReference type="PANTHER" id="PTHR37422">
    <property type="entry name" value="TEICHURONIC ACID BIOSYNTHESIS PROTEIN TUAE"/>
    <property type="match status" value="1"/>
</dbReference>
<feature type="transmembrane region" description="Helical" evidence="5">
    <location>
        <begin position="369"/>
        <end position="388"/>
    </location>
</feature>
<dbReference type="AlphaFoldDB" id="A0A8J6UAK8"/>
<sequence length="421" mass="48527">MELKKLANIITAYGIDVLLIFFGLFTLLPFNFRGAMVIVFLLFSIIAGYGGENKFVLKPFIINSLLFLSYLLSLLYTSNLKSGLGLLTTDLSLIVIPLSFFLISRNRKISYKLLLNSQFFPISFFCSCVFLACFIIFKATFFFKFETNKVLINPFLKELDTNLFWFSDHPIYLSLAISISLVISLFLINNNNNKFKFLIYSGAIIQLIAIIIMSRKGVIIALIIAFLITLLYKYKLSLKTMFYSLFFFGIIAGIIFAFSLDTIKRFEEVFDNKSYGEVQEFSSTSIRYNIYKCDFALIKENLLFGYGIGDVKETLRGCYKNKSEVLYNGNYNSHNQYLGILLISGVSGLFIFMYSIVLNFKLFHRRKDYMASSVLVLFLLVMLFENILDRQNGVILFSLFINYFAFMNHSLPTPEKKIFDE</sequence>
<feature type="transmembrane region" description="Helical" evidence="5">
    <location>
        <begin position="337"/>
        <end position="357"/>
    </location>
</feature>
<proteinExistence type="predicted"/>
<feature type="transmembrane region" description="Helical" evidence="5">
    <location>
        <begin position="241"/>
        <end position="260"/>
    </location>
</feature>
<feature type="domain" description="O-antigen ligase-related" evidence="6">
    <location>
        <begin position="203"/>
        <end position="353"/>
    </location>
</feature>
<dbReference type="Proteomes" id="UP000621516">
    <property type="component" value="Unassembled WGS sequence"/>
</dbReference>
<gene>
    <name evidence="7" type="ORF">ICJ85_04960</name>
</gene>
<dbReference type="InterPro" id="IPR051533">
    <property type="entry name" value="WaaL-like"/>
</dbReference>
<dbReference type="InterPro" id="IPR007016">
    <property type="entry name" value="O-antigen_ligase-rel_domated"/>
</dbReference>
<dbReference type="GO" id="GO:0016020">
    <property type="term" value="C:membrane"/>
    <property type="evidence" value="ECO:0007669"/>
    <property type="project" value="UniProtKB-SubCell"/>
</dbReference>
<dbReference type="EMBL" id="JACVXD010000002">
    <property type="protein sequence ID" value="MBD0823363.1"/>
    <property type="molecule type" value="Genomic_DNA"/>
</dbReference>
<feature type="transmembrane region" description="Helical" evidence="5">
    <location>
        <begin position="394"/>
        <end position="411"/>
    </location>
</feature>
<comment type="caution">
    <text evidence="7">The sequence shown here is derived from an EMBL/GenBank/DDBJ whole genome shotgun (WGS) entry which is preliminary data.</text>
</comment>
<keyword evidence="7" id="KW-0436">Ligase</keyword>
<feature type="transmembrane region" description="Helical" evidence="5">
    <location>
        <begin position="34"/>
        <end position="51"/>
    </location>
</feature>
<dbReference type="PANTHER" id="PTHR37422:SF17">
    <property type="entry name" value="O-ANTIGEN LIGASE"/>
    <property type="match status" value="1"/>
</dbReference>
<feature type="transmembrane region" description="Helical" evidence="5">
    <location>
        <begin position="84"/>
        <end position="103"/>
    </location>
</feature>
<evidence type="ECO:0000256" key="5">
    <source>
        <dbReference type="SAM" id="Phobius"/>
    </source>
</evidence>
<evidence type="ECO:0000256" key="2">
    <source>
        <dbReference type="ARBA" id="ARBA00022692"/>
    </source>
</evidence>
<accession>A0A8J6UAK8</accession>
<keyword evidence="2 5" id="KW-0812">Transmembrane</keyword>